<dbReference type="InterPro" id="IPR025091">
    <property type="entry name" value="DUF4019"/>
</dbReference>
<dbReference type="Proteomes" id="UP000620046">
    <property type="component" value="Unassembled WGS sequence"/>
</dbReference>
<feature type="chain" id="PRO_5045794739" description="DUF4019 domain-containing protein" evidence="2">
    <location>
        <begin position="31"/>
        <end position="171"/>
    </location>
</feature>
<feature type="signal peptide" evidence="2">
    <location>
        <begin position="1"/>
        <end position="30"/>
    </location>
</feature>
<dbReference type="RefSeq" id="WP_188797312.1">
    <property type="nucleotide sequence ID" value="NZ_BMJA01000005.1"/>
</dbReference>
<organism evidence="3 4">
    <name type="scientific">Dyella nitratireducens</name>
    <dbReference type="NCBI Taxonomy" id="1849580"/>
    <lineage>
        <taxon>Bacteria</taxon>
        <taxon>Pseudomonadati</taxon>
        <taxon>Pseudomonadota</taxon>
        <taxon>Gammaproteobacteria</taxon>
        <taxon>Lysobacterales</taxon>
        <taxon>Rhodanobacteraceae</taxon>
        <taxon>Dyella</taxon>
    </lineage>
</organism>
<evidence type="ECO:0000313" key="3">
    <source>
        <dbReference type="EMBL" id="GGA47693.1"/>
    </source>
</evidence>
<reference evidence="4" key="1">
    <citation type="journal article" date="2019" name="Int. J. Syst. Evol. Microbiol.">
        <title>The Global Catalogue of Microorganisms (GCM) 10K type strain sequencing project: providing services to taxonomists for standard genome sequencing and annotation.</title>
        <authorList>
            <consortium name="The Broad Institute Genomics Platform"/>
            <consortium name="The Broad Institute Genome Sequencing Center for Infectious Disease"/>
            <person name="Wu L."/>
            <person name="Ma J."/>
        </authorList>
    </citation>
    <scope>NUCLEOTIDE SEQUENCE [LARGE SCALE GENOMIC DNA]</scope>
    <source>
        <strain evidence="4">CGMCC 1.15439</strain>
    </source>
</reference>
<evidence type="ECO:0000313" key="4">
    <source>
        <dbReference type="Proteomes" id="UP000620046"/>
    </source>
</evidence>
<dbReference type="EMBL" id="BMJA01000005">
    <property type="protein sequence ID" value="GGA47693.1"/>
    <property type="molecule type" value="Genomic_DNA"/>
</dbReference>
<feature type="region of interest" description="Disordered" evidence="1">
    <location>
        <begin position="152"/>
        <end position="171"/>
    </location>
</feature>
<sequence length="171" mass="17768">MARKVSSATRRMASGALASALLLGAGTAMAQNLDLDRAVSTAGKWAAQADAGKADAMWKASSSTMQKSVTQDNWTKYITNLRGAVGNETDRNWVGVSKIDNPKDLPPGQYLNVVYATKFAKAMTVETVSLAKGSSGWQPIGYIVREANPNAAANKANAAAPAPAAQPASGK</sequence>
<keyword evidence="4" id="KW-1185">Reference proteome</keyword>
<accession>A0ABQ1GPM5</accession>
<evidence type="ECO:0008006" key="5">
    <source>
        <dbReference type="Google" id="ProtNLM"/>
    </source>
</evidence>
<comment type="caution">
    <text evidence="3">The sequence shown here is derived from an EMBL/GenBank/DDBJ whole genome shotgun (WGS) entry which is preliminary data.</text>
</comment>
<evidence type="ECO:0000256" key="1">
    <source>
        <dbReference type="SAM" id="MobiDB-lite"/>
    </source>
</evidence>
<gene>
    <name evidence="3" type="ORF">GCM10010981_41070</name>
</gene>
<name>A0ABQ1GPM5_9GAMM</name>
<dbReference type="Pfam" id="PF13211">
    <property type="entry name" value="DUF4019"/>
    <property type="match status" value="1"/>
</dbReference>
<keyword evidence="2" id="KW-0732">Signal</keyword>
<protein>
    <recommendedName>
        <fullName evidence="5">DUF4019 domain-containing protein</fullName>
    </recommendedName>
</protein>
<evidence type="ECO:0000256" key="2">
    <source>
        <dbReference type="SAM" id="SignalP"/>
    </source>
</evidence>
<proteinExistence type="predicted"/>